<name>A0A0D8XRC0_DICVI</name>
<gene>
    <name evidence="1" type="ORF">DICVIV_06714</name>
</gene>
<accession>A0A0D8XRC0</accession>
<proteinExistence type="predicted"/>
<keyword evidence="2" id="KW-1185">Reference proteome</keyword>
<dbReference type="AlphaFoldDB" id="A0A0D8XRC0"/>
<sequence>MSLILTDKQCLKNICINECHILIDVNLNLIGIPMNIDMLSRFRRMKEVKAHVSKPLPPCKFSTVDIFSLVPL</sequence>
<organism evidence="1 2">
    <name type="scientific">Dictyocaulus viviparus</name>
    <name type="common">Bovine lungworm</name>
    <dbReference type="NCBI Taxonomy" id="29172"/>
    <lineage>
        <taxon>Eukaryota</taxon>
        <taxon>Metazoa</taxon>
        <taxon>Ecdysozoa</taxon>
        <taxon>Nematoda</taxon>
        <taxon>Chromadorea</taxon>
        <taxon>Rhabditida</taxon>
        <taxon>Rhabditina</taxon>
        <taxon>Rhabditomorpha</taxon>
        <taxon>Strongyloidea</taxon>
        <taxon>Metastrongylidae</taxon>
        <taxon>Dictyocaulus</taxon>
    </lineage>
</organism>
<evidence type="ECO:0000313" key="2">
    <source>
        <dbReference type="Proteomes" id="UP000053766"/>
    </source>
</evidence>
<dbReference type="EMBL" id="KN716317">
    <property type="protein sequence ID" value="KJH47198.1"/>
    <property type="molecule type" value="Genomic_DNA"/>
</dbReference>
<evidence type="ECO:0000313" key="1">
    <source>
        <dbReference type="EMBL" id="KJH47198.1"/>
    </source>
</evidence>
<reference evidence="1 2" key="1">
    <citation type="submission" date="2013-11" db="EMBL/GenBank/DDBJ databases">
        <title>Draft genome of the bovine lungworm Dictyocaulus viviparus.</title>
        <authorList>
            <person name="Mitreva M."/>
        </authorList>
    </citation>
    <scope>NUCLEOTIDE SEQUENCE [LARGE SCALE GENOMIC DNA]</scope>
    <source>
        <strain evidence="1 2">HannoverDv2000</strain>
    </source>
</reference>
<protein>
    <submittedName>
        <fullName evidence="1">Uncharacterized protein</fullName>
    </submittedName>
</protein>
<dbReference type="Proteomes" id="UP000053766">
    <property type="component" value="Unassembled WGS sequence"/>
</dbReference>
<reference evidence="2" key="2">
    <citation type="journal article" date="2016" name="Sci. Rep.">
        <title>Dictyocaulus viviparus genome, variome and transcriptome elucidate lungworm biology and support future intervention.</title>
        <authorList>
            <person name="McNulty S.N."/>
            <person name="Strube C."/>
            <person name="Rosa B.A."/>
            <person name="Martin J.C."/>
            <person name="Tyagi R."/>
            <person name="Choi Y.J."/>
            <person name="Wang Q."/>
            <person name="Hallsworth Pepin K."/>
            <person name="Zhang X."/>
            <person name="Ozersky P."/>
            <person name="Wilson R.K."/>
            <person name="Sternberg P.W."/>
            <person name="Gasser R.B."/>
            <person name="Mitreva M."/>
        </authorList>
    </citation>
    <scope>NUCLEOTIDE SEQUENCE [LARGE SCALE GENOMIC DNA]</scope>
    <source>
        <strain evidence="2">HannoverDv2000</strain>
    </source>
</reference>